<sequence length="34" mass="4101">MPPLFLSFLVLWMITTYLEDQRVLVFSNRTEINI</sequence>
<reference evidence="2" key="1">
    <citation type="submission" date="2018-02" db="EMBL/GenBank/DDBJ databases">
        <title>Rhizophora mucronata_Transcriptome.</title>
        <authorList>
            <person name="Meera S.P."/>
            <person name="Sreeshan A."/>
            <person name="Augustine A."/>
        </authorList>
    </citation>
    <scope>NUCLEOTIDE SEQUENCE</scope>
    <source>
        <tissue evidence="2">Leaf</tissue>
    </source>
</reference>
<keyword evidence="1" id="KW-0732">Signal</keyword>
<feature type="signal peptide" evidence="1">
    <location>
        <begin position="1"/>
        <end position="20"/>
    </location>
</feature>
<accession>A0A2P2NKS6</accession>
<evidence type="ECO:0000313" key="2">
    <source>
        <dbReference type="EMBL" id="MBX43111.1"/>
    </source>
</evidence>
<proteinExistence type="predicted"/>
<protein>
    <submittedName>
        <fullName evidence="2">Uncharacterized protein</fullName>
    </submittedName>
</protein>
<feature type="chain" id="PRO_5015161864" evidence="1">
    <location>
        <begin position="21"/>
        <end position="34"/>
    </location>
</feature>
<organism evidence="2">
    <name type="scientific">Rhizophora mucronata</name>
    <name type="common">Asiatic mangrove</name>
    <dbReference type="NCBI Taxonomy" id="61149"/>
    <lineage>
        <taxon>Eukaryota</taxon>
        <taxon>Viridiplantae</taxon>
        <taxon>Streptophyta</taxon>
        <taxon>Embryophyta</taxon>
        <taxon>Tracheophyta</taxon>
        <taxon>Spermatophyta</taxon>
        <taxon>Magnoliopsida</taxon>
        <taxon>eudicotyledons</taxon>
        <taxon>Gunneridae</taxon>
        <taxon>Pentapetalae</taxon>
        <taxon>rosids</taxon>
        <taxon>fabids</taxon>
        <taxon>Malpighiales</taxon>
        <taxon>Rhizophoraceae</taxon>
        <taxon>Rhizophora</taxon>
    </lineage>
</organism>
<name>A0A2P2NKS6_RHIMU</name>
<dbReference type="AlphaFoldDB" id="A0A2P2NKS6"/>
<dbReference type="EMBL" id="GGEC01062627">
    <property type="protein sequence ID" value="MBX43111.1"/>
    <property type="molecule type" value="Transcribed_RNA"/>
</dbReference>
<evidence type="ECO:0000256" key="1">
    <source>
        <dbReference type="SAM" id="SignalP"/>
    </source>
</evidence>